<dbReference type="EC" id="2.1.1.113" evidence="2"/>
<evidence type="ECO:0000313" key="11">
    <source>
        <dbReference type="EMBL" id="AVK77366.1"/>
    </source>
</evidence>
<evidence type="ECO:0000256" key="3">
    <source>
        <dbReference type="ARBA" id="ARBA00022603"/>
    </source>
</evidence>
<dbReference type="RefSeq" id="YP_009481362.1">
    <property type="nucleotide sequence ID" value="NC_037665.1"/>
</dbReference>
<protein>
    <recommendedName>
        <fullName evidence="2">site-specific DNA-methyltransferase (cytosine-N(4)-specific)</fullName>
        <ecNumber evidence="2">2.1.1.113</ecNumber>
    </recommendedName>
</protein>
<keyword evidence="7" id="KW-0238">DNA-binding</keyword>
<evidence type="ECO:0000256" key="4">
    <source>
        <dbReference type="ARBA" id="ARBA00022679"/>
    </source>
</evidence>
<dbReference type="GO" id="GO:0003677">
    <property type="term" value="F:DNA binding"/>
    <property type="evidence" value="ECO:0007669"/>
    <property type="project" value="UniProtKB-KW"/>
</dbReference>
<keyword evidence="6" id="KW-0680">Restriction system</keyword>
<name>A0A2U7UFX8_9VIRU</name>
<dbReference type="Gene3D" id="3.40.50.150">
    <property type="entry name" value="Vaccinia Virus protein VP39"/>
    <property type="match status" value="1"/>
</dbReference>
<accession>A0A2U7UFX8</accession>
<feature type="domain" description="DNA methylase N-4/N-6" evidence="10">
    <location>
        <begin position="69"/>
        <end position="306"/>
    </location>
</feature>
<dbReference type="PROSITE" id="PS00093">
    <property type="entry name" value="N4_MTASE"/>
    <property type="match status" value="1"/>
</dbReference>
<dbReference type="InterPro" id="IPR001091">
    <property type="entry name" value="RM_Methyltransferase"/>
</dbReference>
<keyword evidence="4 11" id="KW-0808">Transferase</keyword>
<dbReference type="Proteomes" id="UP000249758">
    <property type="component" value="Segment"/>
</dbReference>
<dbReference type="SUPFAM" id="SSF53335">
    <property type="entry name" value="S-adenosyl-L-methionine-dependent methyltransferases"/>
    <property type="match status" value="1"/>
</dbReference>
<feature type="region of interest" description="Disordered" evidence="9">
    <location>
        <begin position="323"/>
        <end position="342"/>
    </location>
</feature>
<evidence type="ECO:0000256" key="7">
    <source>
        <dbReference type="ARBA" id="ARBA00023125"/>
    </source>
</evidence>
<gene>
    <name evidence="11" type="ORF">pmac_cds_678</name>
</gene>
<dbReference type="CDD" id="cd02440">
    <property type="entry name" value="AdoMet_MTases"/>
    <property type="match status" value="1"/>
</dbReference>
<dbReference type="KEGG" id="vg:36841821"/>
<feature type="region of interest" description="Disordered" evidence="9">
    <location>
        <begin position="1"/>
        <end position="24"/>
    </location>
</feature>
<dbReference type="InterPro" id="IPR002941">
    <property type="entry name" value="DNA_methylase_N4/N6"/>
</dbReference>
<sequence>METMATSATGASEKEHGTCSASEDTVCDAPACQGDPEPKATGSDLPQRRRCILVHGDARNLSVIDDSSVHLVLTSPPYWTLKEYNASANVKGQLGHVADYADFLVQLERVWTECYRVLVPGSRLVVVVGDVLLSRKKHGRHRLVPLHADIQIACQRVGFDCLAPIIWHKIGSAAHEVNNGKASMLGKPYEPNAIIKNDIEYILMLRKPGGYRSPTPDQRDRSRIDKADFHAWFRQLWTDVPGTRCKEHPAPFPRQLATRLIKMFSFEGDTVVDPFAGTGTTLTAALDAGRHAIGVEIDPDYFGLAKTKVTAAHPSLHWKKRRIDRGDSNVGASSASDDGDKQGTLHDRCLWVGTLACGTGDQPRKRKSKSSPQS</sequence>
<evidence type="ECO:0000259" key="10">
    <source>
        <dbReference type="Pfam" id="PF01555"/>
    </source>
</evidence>
<dbReference type="InterPro" id="IPR017985">
    <property type="entry name" value="MeTrfase_CN4_CS"/>
</dbReference>
<keyword evidence="3 11" id="KW-0489">Methyltransferase</keyword>
<dbReference type="PRINTS" id="PR00508">
    <property type="entry name" value="S21N4MTFRASE"/>
</dbReference>
<dbReference type="GO" id="GO:0015667">
    <property type="term" value="F:site-specific DNA-methyltransferase (cytosine-N4-specific) activity"/>
    <property type="evidence" value="ECO:0007669"/>
    <property type="project" value="UniProtKB-EC"/>
</dbReference>
<evidence type="ECO:0000256" key="9">
    <source>
        <dbReference type="SAM" id="MobiDB-lite"/>
    </source>
</evidence>
<keyword evidence="5" id="KW-0949">S-adenosyl-L-methionine</keyword>
<dbReference type="Pfam" id="PF01555">
    <property type="entry name" value="N6_N4_Mtase"/>
    <property type="match status" value="1"/>
</dbReference>
<evidence type="ECO:0000256" key="2">
    <source>
        <dbReference type="ARBA" id="ARBA00012185"/>
    </source>
</evidence>
<dbReference type="EMBL" id="MG011691">
    <property type="protein sequence ID" value="AVK77366.1"/>
    <property type="molecule type" value="Genomic_DNA"/>
</dbReference>
<dbReference type="InterPro" id="IPR029063">
    <property type="entry name" value="SAM-dependent_MTases_sf"/>
</dbReference>
<comment type="similarity">
    <text evidence="1">Belongs to the N(4)/N(6)-methyltransferase family. N(4) subfamily.</text>
</comment>
<organism evidence="11">
    <name type="scientific">Pandoravirus macleodensis</name>
    <dbReference type="NCBI Taxonomy" id="2107707"/>
    <lineage>
        <taxon>Viruses</taxon>
        <taxon>Pandoravirus</taxon>
    </lineage>
</organism>
<feature type="compositionally biased region" description="Polar residues" evidence="9">
    <location>
        <begin position="1"/>
        <end position="10"/>
    </location>
</feature>
<evidence type="ECO:0000256" key="1">
    <source>
        <dbReference type="ARBA" id="ARBA00010203"/>
    </source>
</evidence>
<dbReference type="GO" id="GO:0009307">
    <property type="term" value="P:DNA restriction-modification system"/>
    <property type="evidence" value="ECO:0007669"/>
    <property type="project" value="UniProtKB-KW"/>
</dbReference>
<dbReference type="GeneID" id="36841821"/>
<comment type="catalytic activity">
    <reaction evidence="8">
        <text>a 2'-deoxycytidine in DNA + S-adenosyl-L-methionine = an N(4)-methyl-2'-deoxycytidine in DNA + S-adenosyl-L-homocysteine + H(+)</text>
        <dbReference type="Rhea" id="RHEA:16857"/>
        <dbReference type="Rhea" id="RHEA-COMP:11369"/>
        <dbReference type="Rhea" id="RHEA-COMP:13674"/>
        <dbReference type="ChEBI" id="CHEBI:15378"/>
        <dbReference type="ChEBI" id="CHEBI:57856"/>
        <dbReference type="ChEBI" id="CHEBI:59789"/>
        <dbReference type="ChEBI" id="CHEBI:85452"/>
        <dbReference type="ChEBI" id="CHEBI:137933"/>
        <dbReference type="EC" id="2.1.1.113"/>
    </reaction>
</comment>
<evidence type="ECO:0000256" key="6">
    <source>
        <dbReference type="ARBA" id="ARBA00022747"/>
    </source>
</evidence>
<evidence type="ECO:0000256" key="5">
    <source>
        <dbReference type="ARBA" id="ARBA00022691"/>
    </source>
</evidence>
<proteinExistence type="inferred from homology"/>
<evidence type="ECO:0000256" key="8">
    <source>
        <dbReference type="ARBA" id="ARBA00049120"/>
    </source>
</evidence>
<reference evidence="11" key="1">
    <citation type="journal article" date="2018" name="Nat. Commun.">
        <title>Diversity and evolution of the emerging Pandoraviridae family.</title>
        <authorList>
            <person name="Legendre M."/>
            <person name="Fabre E."/>
            <person name="Poirot O."/>
            <person name="Jeudy S."/>
            <person name="Lartigue A."/>
            <person name="Alempic J.M."/>
            <person name="Beucher L."/>
            <person name="Philippe N."/>
            <person name="Bertaux L."/>
            <person name="Christo-Foroux E."/>
            <person name="Labadie K."/>
            <person name="Coute Y."/>
            <person name="Abergel C."/>
            <person name="Claverie J.M."/>
        </authorList>
    </citation>
    <scope>NUCLEOTIDE SEQUENCE [LARGE SCALE GENOMIC DNA]</scope>
    <source>
        <strain evidence="11">Macleodensis</strain>
    </source>
</reference>
<dbReference type="GO" id="GO:0008170">
    <property type="term" value="F:N-methyltransferase activity"/>
    <property type="evidence" value="ECO:0007669"/>
    <property type="project" value="InterPro"/>
</dbReference>
<dbReference type="GO" id="GO:0032259">
    <property type="term" value="P:methylation"/>
    <property type="evidence" value="ECO:0007669"/>
    <property type="project" value="UniProtKB-KW"/>
</dbReference>